<dbReference type="Gene3D" id="3.10.580.10">
    <property type="entry name" value="CBS-domain"/>
    <property type="match status" value="1"/>
</dbReference>
<dbReference type="Proteomes" id="UP001500928">
    <property type="component" value="Unassembled WGS sequence"/>
</dbReference>
<dbReference type="InterPro" id="IPR046342">
    <property type="entry name" value="CBS_dom_sf"/>
</dbReference>
<organism evidence="2 3">
    <name type="scientific">Actinomycetospora chlora</name>
    <dbReference type="NCBI Taxonomy" id="663608"/>
    <lineage>
        <taxon>Bacteria</taxon>
        <taxon>Bacillati</taxon>
        <taxon>Actinomycetota</taxon>
        <taxon>Actinomycetes</taxon>
        <taxon>Pseudonocardiales</taxon>
        <taxon>Pseudonocardiaceae</taxon>
        <taxon>Actinomycetospora</taxon>
    </lineage>
</organism>
<proteinExistence type="predicted"/>
<evidence type="ECO:0000256" key="1">
    <source>
        <dbReference type="SAM" id="MobiDB-lite"/>
    </source>
</evidence>
<reference evidence="3" key="1">
    <citation type="journal article" date="2019" name="Int. J. Syst. Evol. Microbiol.">
        <title>The Global Catalogue of Microorganisms (GCM) 10K type strain sequencing project: providing services to taxonomists for standard genome sequencing and annotation.</title>
        <authorList>
            <consortium name="The Broad Institute Genomics Platform"/>
            <consortium name="The Broad Institute Genome Sequencing Center for Infectious Disease"/>
            <person name="Wu L."/>
            <person name="Ma J."/>
        </authorList>
    </citation>
    <scope>NUCLEOTIDE SEQUENCE [LARGE SCALE GENOMIC DNA]</scope>
    <source>
        <strain evidence="3">JCM 17979</strain>
    </source>
</reference>
<gene>
    <name evidence="2" type="ORF">GCM10023200_15850</name>
</gene>
<name>A0ABP9AMG0_9PSEU</name>
<evidence type="ECO:0008006" key="4">
    <source>
        <dbReference type="Google" id="ProtNLM"/>
    </source>
</evidence>
<evidence type="ECO:0000313" key="3">
    <source>
        <dbReference type="Proteomes" id="UP001500928"/>
    </source>
</evidence>
<comment type="caution">
    <text evidence="2">The sequence shown here is derived from an EMBL/GenBank/DDBJ whole genome shotgun (WGS) entry which is preliminary data.</text>
</comment>
<accession>A0ABP9AMG0</accession>
<dbReference type="RefSeq" id="WP_345412717.1">
    <property type="nucleotide sequence ID" value="NZ_BAABHO010000009.1"/>
</dbReference>
<dbReference type="SUPFAM" id="SSF54631">
    <property type="entry name" value="CBS-domain pair"/>
    <property type="match status" value="1"/>
</dbReference>
<sequence length="147" mass="15706">MTPTAPPPRLAAPPEALDDDPPVRVVMSPLGPVEVPSAMRVATALEQLRRLDGGHLVTRRHGQVRAVAEVDLLRHVLEAGARPARLLDPVGDLARPVSLVGPDLRRSAAAELMLAREDAVLVVAVDGEPCGLLDARTVLHSVARERR</sequence>
<feature type="region of interest" description="Disordered" evidence="1">
    <location>
        <begin position="1"/>
        <end position="22"/>
    </location>
</feature>
<feature type="compositionally biased region" description="Pro residues" evidence="1">
    <location>
        <begin position="1"/>
        <end position="11"/>
    </location>
</feature>
<keyword evidence="3" id="KW-1185">Reference proteome</keyword>
<protein>
    <recommendedName>
        <fullName evidence="4">CBS domain-containing protein</fullName>
    </recommendedName>
</protein>
<evidence type="ECO:0000313" key="2">
    <source>
        <dbReference type="EMBL" id="GAA4783240.1"/>
    </source>
</evidence>
<dbReference type="EMBL" id="BAABHO010000009">
    <property type="protein sequence ID" value="GAA4783240.1"/>
    <property type="molecule type" value="Genomic_DNA"/>
</dbReference>